<dbReference type="SUPFAM" id="SSF47005">
    <property type="entry name" value="Peripheral subunit-binding domain of 2-oxo acid dehydrogenase complex"/>
    <property type="match status" value="1"/>
</dbReference>
<keyword evidence="5 6" id="KW-0012">Acyltransferase</keyword>
<evidence type="ECO:0000313" key="11">
    <source>
        <dbReference type="Proteomes" id="UP000785679"/>
    </source>
</evidence>
<dbReference type="Gene3D" id="3.30.559.10">
    <property type="entry name" value="Chloramphenicol acetyltransferase-like domain"/>
    <property type="match status" value="1"/>
</dbReference>
<dbReference type="CDD" id="cd06849">
    <property type="entry name" value="lipoyl_domain"/>
    <property type="match status" value="1"/>
</dbReference>
<dbReference type="InterPro" id="IPR023213">
    <property type="entry name" value="CAT-like_dom_sf"/>
</dbReference>
<reference evidence="10" key="1">
    <citation type="submission" date="2019-06" db="EMBL/GenBank/DDBJ databases">
        <authorList>
            <person name="Zheng W."/>
        </authorList>
    </citation>
    <scope>NUCLEOTIDE SEQUENCE</scope>
    <source>
        <strain evidence="10">QDHG01</strain>
    </source>
</reference>
<evidence type="ECO:0000256" key="4">
    <source>
        <dbReference type="ARBA" id="ARBA00022823"/>
    </source>
</evidence>
<dbReference type="EC" id="2.3.1.-" evidence="6"/>
<dbReference type="Proteomes" id="UP000785679">
    <property type="component" value="Unassembled WGS sequence"/>
</dbReference>
<dbReference type="PROSITE" id="PS50968">
    <property type="entry name" value="BIOTINYL_LIPOYL"/>
    <property type="match status" value="1"/>
</dbReference>
<dbReference type="InterPro" id="IPR011053">
    <property type="entry name" value="Single_hybrid_motif"/>
</dbReference>
<feature type="domain" description="Peripheral subunit-binding (PSBD)" evidence="9">
    <location>
        <begin position="138"/>
        <end position="175"/>
    </location>
</feature>
<comment type="caution">
    <text evidence="10">The sequence shown here is derived from an EMBL/GenBank/DDBJ whole genome shotgun (WGS) entry which is preliminary data.</text>
</comment>
<dbReference type="Pfam" id="PF00198">
    <property type="entry name" value="2-oxoacid_dh"/>
    <property type="match status" value="1"/>
</dbReference>
<dbReference type="GO" id="GO:0031405">
    <property type="term" value="F:lipoic acid binding"/>
    <property type="evidence" value="ECO:0007669"/>
    <property type="project" value="TreeGrafter"/>
</dbReference>
<evidence type="ECO:0000259" key="8">
    <source>
        <dbReference type="PROSITE" id="PS50968"/>
    </source>
</evidence>
<dbReference type="FunFam" id="3.30.559.10:FF:000007">
    <property type="entry name" value="Dihydrolipoamide acetyltransferase component of pyruvate dehydrogenase complex"/>
    <property type="match status" value="1"/>
</dbReference>
<dbReference type="InterPro" id="IPR000089">
    <property type="entry name" value="Biotin_lipoyl"/>
</dbReference>
<comment type="cofactor">
    <cofactor evidence="1 6">
        <name>(R)-lipoate</name>
        <dbReference type="ChEBI" id="CHEBI:83088"/>
    </cofactor>
</comment>
<evidence type="ECO:0000256" key="6">
    <source>
        <dbReference type="RuleBase" id="RU003423"/>
    </source>
</evidence>
<dbReference type="Gene3D" id="4.10.320.10">
    <property type="entry name" value="E3-binding domain"/>
    <property type="match status" value="1"/>
</dbReference>
<dbReference type="AlphaFoldDB" id="A0A8J8NSR7"/>
<protein>
    <recommendedName>
        <fullName evidence="6">Dihydrolipoamide acetyltransferase component of pyruvate dehydrogenase complex</fullName>
        <ecNumber evidence="6">2.3.1.-</ecNumber>
    </recommendedName>
</protein>
<accession>A0A8J8NSR7</accession>
<dbReference type="OrthoDB" id="202158at2759"/>
<keyword evidence="11" id="KW-1185">Reference proteome</keyword>
<dbReference type="Pfam" id="PF00364">
    <property type="entry name" value="Biotin_lipoyl"/>
    <property type="match status" value="1"/>
</dbReference>
<dbReference type="FunFam" id="4.10.320.10:FF:000002">
    <property type="entry name" value="Dihydrolipoamide acetyltransferase component of pyruvate dehydrogenase complex"/>
    <property type="match status" value="1"/>
</dbReference>
<dbReference type="Pfam" id="PF02817">
    <property type="entry name" value="E3_binding"/>
    <property type="match status" value="1"/>
</dbReference>
<evidence type="ECO:0000256" key="2">
    <source>
        <dbReference type="ARBA" id="ARBA00007317"/>
    </source>
</evidence>
<gene>
    <name evidence="10" type="ORF">FGO68_gene5008</name>
</gene>
<dbReference type="SUPFAM" id="SSF52777">
    <property type="entry name" value="CoA-dependent acyltransferases"/>
    <property type="match status" value="1"/>
</dbReference>
<evidence type="ECO:0000256" key="5">
    <source>
        <dbReference type="ARBA" id="ARBA00023315"/>
    </source>
</evidence>
<name>A0A8J8NSR7_HALGN</name>
<dbReference type="GO" id="GO:0016407">
    <property type="term" value="F:acetyltransferase activity"/>
    <property type="evidence" value="ECO:0007669"/>
    <property type="project" value="TreeGrafter"/>
</dbReference>
<evidence type="ECO:0000259" key="9">
    <source>
        <dbReference type="PROSITE" id="PS51826"/>
    </source>
</evidence>
<dbReference type="Gene3D" id="2.40.50.100">
    <property type="match status" value="1"/>
</dbReference>
<feature type="domain" description="Lipoyl-binding" evidence="8">
    <location>
        <begin position="7"/>
        <end position="82"/>
    </location>
</feature>
<dbReference type="InterPro" id="IPR036625">
    <property type="entry name" value="E3-bd_dom_sf"/>
</dbReference>
<evidence type="ECO:0000313" key="10">
    <source>
        <dbReference type="EMBL" id="TNV80084.1"/>
    </source>
</evidence>
<dbReference type="InterPro" id="IPR050743">
    <property type="entry name" value="2-oxoacid_DH_E2_comp"/>
</dbReference>
<organism evidence="10 11">
    <name type="scientific">Halteria grandinella</name>
    <dbReference type="NCBI Taxonomy" id="5974"/>
    <lineage>
        <taxon>Eukaryota</taxon>
        <taxon>Sar</taxon>
        <taxon>Alveolata</taxon>
        <taxon>Ciliophora</taxon>
        <taxon>Intramacronucleata</taxon>
        <taxon>Spirotrichea</taxon>
        <taxon>Stichotrichia</taxon>
        <taxon>Sporadotrichida</taxon>
        <taxon>Halteriidae</taxon>
        <taxon>Halteria</taxon>
    </lineage>
</organism>
<dbReference type="PANTHER" id="PTHR43178">
    <property type="entry name" value="DIHYDROLIPOAMIDE ACETYLTRANSFERASE COMPONENT OF PYRUVATE DEHYDROGENASE COMPLEX"/>
    <property type="match status" value="1"/>
</dbReference>
<feature type="region of interest" description="Disordered" evidence="7">
    <location>
        <begin position="90"/>
        <end position="138"/>
    </location>
</feature>
<dbReference type="InterPro" id="IPR001078">
    <property type="entry name" value="2-oxoacid_DH_actylTfrase"/>
</dbReference>
<dbReference type="EMBL" id="RRYP01008009">
    <property type="protein sequence ID" value="TNV80084.1"/>
    <property type="molecule type" value="Genomic_DNA"/>
</dbReference>
<evidence type="ECO:0000256" key="3">
    <source>
        <dbReference type="ARBA" id="ARBA00022679"/>
    </source>
</evidence>
<sequence>MRWFAKLVRINLPDLGEGTKEATIKEWFVKEGQRISEYEDICEVFTDKLVAKIPSTHDGVIKSIKYQNDEICPVGKALIEIEVEEDGVGNAPAQAAAPAQEKKAAVESSSSSSSDEGAKPVGRTPLSKAVEESNHKALATPAVRSIAKRHSVDLSKVKATGKDGRVMKEDILAYLAGGDKPKACATVGSTSPPSSSGQVKMAPLTGVKPDDVVKKLTGIKKAMTKTMTESRSIPFFTFQDEIDATNLMQLRQLLKKSHKNLTMLPFFIKAASIAMTEYPVVNSHFNPATDEEGYIFEYVLKKDHNFSIAIDSKDGLTVPNVKRIQDKSILQINADIVSLRERVDQAKLTAADFEDATFSISSVGNIGGTGFVPTILRPQVAIMAIGKATKTAKYQEDPALPEGYRFVAAEMINISISADHRILDGATVARFASRMKELIENPNLMLISMS</sequence>
<dbReference type="PROSITE" id="PS51826">
    <property type="entry name" value="PSBD"/>
    <property type="match status" value="1"/>
</dbReference>
<dbReference type="InterPro" id="IPR004167">
    <property type="entry name" value="PSBD"/>
</dbReference>
<dbReference type="GO" id="GO:0005739">
    <property type="term" value="C:mitochondrion"/>
    <property type="evidence" value="ECO:0007669"/>
    <property type="project" value="TreeGrafter"/>
</dbReference>
<dbReference type="PANTHER" id="PTHR43178:SF5">
    <property type="entry name" value="LIPOAMIDE ACYLTRANSFERASE COMPONENT OF BRANCHED-CHAIN ALPHA-KETO ACID DEHYDROGENASE COMPLEX, MITOCHONDRIAL"/>
    <property type="match status" value="1"/>
</dbReference>
<evidence type="ECO:0000256" key="1">
    <source>
        <dbReference type="ARBA" id="ARBA00001938"/>
    </source>
</evidence>
<comment type="similarity">
    <text evidence="2 6">Belongs to the 2-oxoacid dehydrogenase family.</text>
</comment>
<keyword evidence="4 6" id="KW-0450">Lipoyl</keyword>
<keyword evidence="3 6" id="KW-0808">Transferase</keyword>
<dbReference type="SUPFAM" id="SSF51230">
    <property type="entry name" value="Single hybrid motif"/>
    <property type="match status" value="1"/>
</dbReference>
<evidence type="ECO:0000256" key="7">
    <source>
        <dbReference type="SAM" id="MobiDB-lite"/>
    </source>
</evidence>
<proteinExistence type="inferred from homology"/>